<dbReference type="Proteomes" id="UP000557739">
    <property type="component" value="Unassembled WGS sequence"/>
</dbReference>
<sequence length="37" mass="4004">MNWGKAIVIGVIDLVLICGAMFITGMFMHGDPIEVPN</sequence>
<gene>
    <name evidence="2" type="ORF">FHR19_000500</name>
</gene>
<dbReference type="AlphaFoldDB" id="A0A7W9AMF7"/>
<reference evidence="2 3" key="1">
    <citation type="submission" date="2020-08" db="EMBL/GenBank/DDBJ databases">
        <title>Genomic Encyclopedia of Type Strains, Phase IV (KMG-IV): sequencing the most valuable type-strain genomes for metagenomic binning, comparative biology and taxonomic classification.</title>
        <authorList>
            <person name="Goeker M."/>
        </authorList>
    </citation>
    <scope>NUCLEOTIDE SEQUENCE [LARGE SCALE GENOMIC DNA]</scope>
    <source>
        <strain evidence="2 3">DSM 27244</strain>
    </source>
</reference>
<accession>A0A7W9AMF7</accession>
<dbReference type="EMBL" id="JACIJJ010000001">
    <property type="protein sequence ID" value="MBB5697175.1"/>
    <property type="molecule type" value="Genomic_DNA"/>
</dbReference>
<keyword evidence="1" id="KW-0812">Transmembrane</keyword>
<feature type="transmembrane region" description="Helical" evidence="1">
    <location>
        <begin position="7"/>
        <end position="28"/>
    </location>
</feature>
<evidence type="ECO:0000256" key="1">
    <source>
        <dbReference type="SAM" id="Phobius"/>
    </source>
</evidence>
<keyword evidence="3" id="KW-1185">Reference proteome</keyword>
<comment type="caution">
    <text evidence="2">The sequence shown here is derived from an EMBL/GenBank/DDBJ whole genome shotgun (WGS) entry which is preliminary data.</text>
</comment>
<keyword evidence="1" id="KW-1133">Transmembrane helix</keyword>
<proteinExistence type="predicted"/>
<evidence type="ECO:0000313" key="3">
    <source>
        <dbReference type="Proteomes" id="UP000557739"/>
    </source>
</evidence>
<name>A0A7W9AMF7_9SPHN</name>
<keyword evidence="1" id="KW-0472">Membrane</keyword>
<protein>
    <submittedName>
        <fullName evidence="2">Uncharacterized protein</fullName>
    </submittedName>
</protein>
<organism evidence="2 3">
    <name type="scientific">Sphingomonas yantingensis</name>
    <dbReference type="NCBI Taxonomy" id="1241761"/>
    <lineage>
        <taxon>Bacteria</taxon>
        <taxon>Pseudomonadati</taxon>
        <taxon>Pseudomonadota</taxon>
        <taxon>Alphaproteobacteria</taxon>
        <taxon>Sphingomonadales</taxon>
        <taxon>Sphingomonadaceae</taxon>
        <taxon>Sphingomonas</taxon>
    </lineage>
</organism>
<evidence type="ECO:0000313" key="2">
    <source>
        <dbReference type="EMBL" id="MBB5697175.1"/>
    </source>
</evidence>